<protein>
    <recommendedName>
        <fullName evidence="2">Golvesin/Xly CBD-like domain-containing protein</fullName>
    </recommendedName>
</protein>
<feature type="region of interest" description="Disordered" evidence="1">
    <location>
        <begin position="356"/>
        <end position="434"/>
    </location>
</feature>
<comment type="caution">
    <text evidence="3">The sequence shown here is derived from an EMBL/GenBank/DDBJ whole genome shotgun (WGS) entry which is preliminary data.</text>
</comment>
<dbReference type="Pfam" id="PF25275">
    <property type="entry name" value="Golvesin_C"/>
    <property type="match status" value="1"/>
</dbReference>
<organism evidence="3 4">
    <name type="scientific">Embleya scabrispora</name>
    <dbReference type="NCBI Taxonomy" id="159449"/>
    <lineage>
        <taxon>Bacteria</taxon>
        <taxon>Bacillati</taxon>
        <taxon>Actinomycetota</taxon>
        <taxon>Actinomycetes</taxon>
        <taxon>Kitasatosporales</taxon>
        <taxon>Streptomycetaceae</taxon>
        <taxon>Embleya</taxon>
    </lineage>
</organism>
<evidence type="ECO:0000313" key="4">
    <source>
        <dbReference type="Proteomes" id="UP000190037"/>
    </source>
</evidence>
<name>A0A1T3NQZ8_9ACTN</name>
<feature type="domain" description="Golvesin/Xly CBD-like" evidence="2">
    <location>
        <begin position="897"/>
        <end position="962"/>
    </location>
</feature>
<proteinExistence type="predicted"/>
<dbReference type="STRING" id="159449.B4N89_34715"/>
<keyword evidence="4" id="KW-1185">Reference proteome</keyword>
<evidence type="ECO:0000259" key="2">
    <source>
        <dbReference type="Pfam" id="PF25275"/>
    </source>
</evidence>
<dbReference type="Proteomes" id="UP000190037">
    <property type="component" value="Unassembled WGS sequence"/>
</dbReference>
<gene>
    <name evidence="3" type="ORF">B4N89_34715</name>
</gene>
<dbReference type="InterPro" id="IPR033803">
    <property type="entry name" value="CBD-like_Golvesin-Xly"/>
</dbReference>
<dbReference type="SUPFAM" id="SSF63829">
    <property type="entry name" value="Calcium-dependent phosphotriesterase"/>
    <property type="match status" value="1"/>
</dbReference>
<reference evidence="3 4" key="1">
    <citation type="submission" date="2017-03" db="EMBL/GenBank/DDBJ databases">
        <title>Draft genome sequence of Streptomyces scabrisporus NF3, endophyte isolated from Amphipterygium adstringens.</title>
        <authorList>
            <person name="Vazquez M."/>
            <person name="Ceapa C.D."/>
            <person name="Rodriguez Luna D."/>
            <person name="Sanchez Esquivel S."/>
        </authorList>
    </citation>
    <scope>NUCLEOTIDE SEQUENCE [LARGE SCALE GENOMIC DNA]</scope>
    <source>
        <strain evidence="3 4">NF3</strain>
    </source>
</reference>
<dbReference type="EMBL" id="MWQN01000002">
    <property type="protein sequence ID" value="OPC79218.1"/>
    <property type="molecule type" value="Genomic_DNA"/>
</dbReference>
<evidence type="ECO:0000256" key="1">
    <source>
        <dbReference type="SAM" id="MobiDB-lite"/>
    </source>
</evidence>
<evidence type="ECO:0000313" key="3">
    <source>
        <dbReference type="EMBL" id="OPC79218.1"/>
    </source>
</evidence>
<feature type="compositionally biased region" description="Polar residues" evidence="1">
    <location>
        <begin position="393"/>
        <end position="410"/>
    </location>
</feature>
<sequence>MALTSFAGSAGAGERRDSTPAAPVVSRDRAWTTTGDADGFHVMVADARDGYGWRTAASLSEPGFDSDTWIGNACVTGSGERAVVVYAPRTFTNKPRLMARGGFTAVVDLASGQVTKLDLQASLSYYNPGCGVDESAVLTQSPGEDKTSTRLVRVDAVTGALAPAVETKGQVTSAVPVKDGGIVAADGGALVRIEANGASTRLATTRGVPFRLTADKDGGVVFLDKLTAPTGAKTTAAAPERAAAERVTAGQIREPDAKKTKPTELAAGPLTETGLTRDAAGTVYVTGPAKQTTGKLPDIARLLPGSPKDAKVGTRGESVLTRTAWADGKDTRVEPDAAVAARPVSIDLTIRATGRTASAVVDPAAKPAPHIGQGRDRSPRLPAPKDPQAAPPGSTQTLTDPRPPGSSTQIVEAERTCAVPRNDPRNQAMQPKPRQVEWAVDQAIVGNLDNKVSRPANWKNLGMPAYRPQAMFPLQALSGGGSRVPAQVMLGVTAQESNMWQASRTTVPGVTGNPLIGNYYGINYYDGIPGNDWDIDWSKADCGYGITQVTDHMRLAGREDGKLPAWDYQQQRAVALDYTANIAAGLQILVEKWNVTHDNGLIVNNGNSAKIENWYFALWAYNSGFYPNPGDGGPWGVGWANNPANPEWDAGRLPFLEKADGSDNYPDAAHPQDWPYQEKVIGWAGHPLEGLESPGKMVAGYRQAWWNGRDGDATTVGNAKYYRAQAKPPEGLFCAPENACDATKITDGASNDPGVGPCTRADHKCWWNEPVTYKLDCDYSCGNDLVRFNTTYPEEADGTAYPPNCALGGLPAGALVIDDLADNVPSIRPNCGHPWTNAGTFTMTFGNDPGATSFPAKVDTHQLGGGFGGHFYFAHTRVDDAKGQLLKVTGAWKLDPGVWQANKKPGGEVEVKVHLPDHGAQTTATYEVRTDDGPQFVTVDQRTAGSGSGNRWVDIGRFRFGSAVPEVRLAGISPLGTGDKDIAFDAIAVVPGEFSHMPDIVVPDADPDAPDREAVEVPQPVNGTPSAKAADRDCGAPDPATGIRTCIRSGPLTSAMPTTSAIPGAGLVPWCSTYLDDRVTRFEGCLHSTVTAVFVDQNEEQVGAAPFAIQQEFRLNKDLAEFDQALLIVPIEPIPPVFGQINLSTFTARCPGNCGTSGTAWNASRTWLAGDGHALIGNIRNTWTNTQAGPGIQETMQLDWQLMFTTPKSPKPASTTWNKPDLRVRCDKFIGGRPPGCVFPEYTPSYLINTAREPIAAAMYWVAQKRLPGHYGDKDAKSPLTRVDDATRKANRGVLCELAVAEWVKHPRTTGSSCDEYAFAVTKQSGRTQSGVTSGKQCAQFFAEQQPDKSWKLDYDTRVSPMPTWNEPCARGSIPLAQNSGAANRIGILFFANNRVLVGDDWYAQTPGFENCDPMTVCHVSTRG</sequence>
<accession>A0A1T3NQZ8</accession>
<feature type="region of interest" description="Disordered" evidence="1">
    <location>
        <begin position="1"/>
        <end position="27"/>
    </location>
</feature>